<dbReference type="RefSeq" id="WP_115844855.1">
    <property type="nucleotide sequence ID" value="NZ_CP183976.1"/>
</dbReference>
<feature type="coiled-coil region" evidence="2">
    <location>
        <begin position="124"/>
        <end position="172"/>
    </location>
</feature>
<evidence type="ECO:0000256" key="2">
    <source>
        <dbReference type="SAM" id="Coils"/>
    </source>
</evidence>
<dbReference type="Gene3D" id="2.40.420.20">
    <property type="match status" value="1"/>
</dbReference>
<dbReference type="InterPro" id="IPR058637">
    <property type="entry name" value="YknX-like_C"/>
</dbReference>
<evidence type="ECO:0000256" key="1">
    <source>
        <dbReference type="ARBA" id="ARBA00009477"/>
    </source>
</evidence>
<keyword evidence="6" id="KW-1185">Reference proteome</keyword>
<dbReference type="Gene3D" id="1.10.287.470">
    <property type="entry name" value="Helix hairpin bin"/>
    <property type="match status" value="1"/>
</dbReference>
<dbReference type="SUPFAM" id="SSF111369">
    <property type="entry name" value="HlyD-like secretion proteins"/>
    <property type="match status" value="1"/>
</dbReference>
<reference evidence="5 6" key="1">
    <citation type="submission" date="2018-08" db="EMBL/GenBank/DDBJ databases">
        <title>Lysobacter soli KCTC 22011, whole genome shotgun sequence.</title>
        <authorList>
            <person name="Zhang X."/>
            <person name="Feng G."/>
            <person name="Zhu H."/>
        </authorList>
    </citation>
    <scope>NUCLEOTIDE SEQUENCE [LARGE SCALE GENOMIC DNA]</scope>
    <source>
        <strain evidence="5 6">KCTC 22011</strain>
    </source>
</reference>
<evidence type="ECO:0000313" key="6">
    <source>
        <dbReference type="Proteomes" id="UP000256829"/>
    </source>
</evidence>
<gene>
    <name evidence="5" type="ORF">DX912_17705</name>
</gene>
<dbReference type="InterPro" id="IPR006143">
    <property type="entry name" value="RND_pump_MFP"/>
</dbReference>
<dbReference type="Gene3D" id="2.40.50.100">
    <property type="match status" value="1"/>
</dbReference>
<name>A0A3D8V7M4_9GAMM</name>
<dbReference type="Pfam" id="PF25989">
    <property type="entry name" value="YknX_C"/>
    <property type="match status" value="1"/>
</dbReference>
<feature type="domain" description="YknX-like C-terminal permuted SH3-like" evidence="4">
    <location>
        <begin position="302"/>
        <end position="371"/>
    </location>
</feature>
<evidence type="ECO:0000259" key="4">
    <source>
        <dbReference type="Pfam" id="PF25989"/>
    </source>
</evidence>
<keyword evidence="2" id="KW-0175">Coiled coil</keyword>
<sequence length="382" mass="41005">MKFKSRKPSSRLPGRIILVLALVPVLLVPLIRWEVEATPPAKPATPPAVVGVASAVTTELAPMHWAPGSVISRRDAKVASEQDGRVVRVAEVGQKVRAGEPLAVLDDSTLALQQQQGEADVARIRAQLEMAARQEQRYAQLAAQQNIARAQYEQTRADRDMLAQDLARAQALLAQTRLRRTQMVVRAPFDGVVAERSVQLGEYVGIGDPVARLVDTGAQEVRVRAPVDLAQHLAVGMPVEVSVGKRGTAEKSGTRTHPVSALVPVGDEASRQLELRIAMEDGELPVGTAVDVGMPDSGRRSVVAVPRDALILRRDGDYVLRVASNNTAERLPVKTGTEVDGLVEVQGAVKPGDRLIVRGGERIEAGQAVTIQQDLSRATAAR</sequence>
<dbReference type="PANTHER" id="PTHR30469:SF15">
    <property type="entry name" value="HLYD FAMILY OF SECRETION PROTEINS"/>
    <property type="match status" value="1"/>
</dbReference>
<dbReference type="InterPro" id="IPR058647">
    <property type="entry name" value="BSH_CzcB-like"/>
</dbReference>
<dbReference type="GO" id="GO:0015562">
    <property type="term" value="F:efflux transmembrane transporter activity"/>
    <property type="evidence" value="ECO:0007669"/>
    <property type="project" value="TreeGrafter"/>
</dbReference>
<organism evidence="5 6">
    <name type="scientific">Lysobacter soli</name>
    <dbReference type="NCBI Taxonomy" id="453783"/>
    <lineage>
        <taxon>Bacteria</taxon>
        <taxon>Pseudomonadati</taxon>
        <taxon>Pseudomonadota</taxon>
        <taxon>Gammaproteobacteria</taxon>
        <taxon>Lysobacterales</taxon>
        <taxon>Lysobacteraceae</taxon>
        <taxon>Lysobacter</taxon>
    </lineage>
</organism>
<dbReference type="GO" id="GO:1990281">
    <property type="term" value="C:efflux pump complex"/>
    <property type="evidence" value="ECO:0007669"/>
    <property type="project" value="TreeGrafter"/>
</dbReference>
<dbReference type="Gene3D" id="2.40.30.170">
    <property type="match status" value="1"/>
</dbReference>
<dbReference type="EMBL" id="QTJR01000019">
    <property type="protein sequence ID" value="RDY65427.1"/>
    <property type="molecule type" value="Genomic_DNA"/>
</dbReference>
<comment type="caution">
    <text evidence="5">The sequence shown here is derived from an EMBL/GenBank/DDBJ whole genome shotgun (WGS) entry which is preliminary data.</text>
</comment>
<comment type="similarity">
    <text evidence="1">Belongs to the membrane fusion protein (MFP) (TC 8.A.1) family.</text>
</comment>
<dbReference type="NCBIfam" id="TIGR01730">
    <property type="entry name" value="RND_mfp"/>
    <property type="match status" value="1"/>
</dbReference>
<feature type="domain" description="CzcB-like barrel-sandwich hybrid" evidence="3">
    <location>
        <begin position="76"/>
        <end position="211"/>
    </location>
</feature>
<evidence type="ECO:0000259" key="3">
    <source>
        <dbReference type="Pfam" id="PF25973"/>
    </source>
</evidence>
<proteinExistence type="inferred from homology"/>
<protein>
    <submittedName>
        <fullName evidence="5">Efflux RND transporter periplasmic adaptor subunit</fullName>
    </submittedName>
</protein>
<dbReference type="Proteomes" id="UP000256829">
    <property type="component" value="Unassembled WGS sequence"/>
</dbReference>
<dbReference type="AlphaFoldDB" id="A0A3D8V7M4"/>
<accession>A0A3D8V7M4</accession>
<dbReference type="PANTHER" id="PTHR30469">
    <property type="entry name" value="MULTIDRUG RESISTANCE PROTEIN MDTA"/>
    <property type="match status" value="1"/>
</dbReference>
<evidence type="ECO:0000313" key="5">
    <source>
        <dbReference type="EMBL" id="RDY65427.1"/>
    </source>
</evidence>
<dbReference type="Pfam" id="PF25973">
    <property type="entry name" value="BSH_CzcB"/>
    <property type="match status" value="1"/>
</dbReference>